<keyword evidence="1" id="KW-0812">Transmembrane</keyword>
<name>F2NXZ4_TRES6</name>
<evidence type="ECO:0000313" key="2">
    <source>
        <dbReference type="EMBL" id="AEB13745.1"/>
    </source>
</evidence>
<feature type="transmembrane region" description="Helical" evidence="1">
    <location>
        <begin position="69"/>
        <end position="86"/>
    </location>
</feature>
<feature type="transmembrane region" description="Helical" evidence="1">
    <location>
        <begin position="45"/>
        <end position="63"/>
    </location>
</feature>
<sequence length="93" mass="10421">MRASFFICIAGIAAYLCVLFFYCMKISAKKNAMKKEDKKIQKASASFVSSLLLCALVEVLPILIPLKTYVIVIVCLCGIFGSYLVLKERFEKL</sequence>
<dbReference type="KEGG" id="tsu:Tresu_0817"/>
<protein>
    <submittedName>
        <fullName evidence="2">Uncharacterized protein</fullName>
    </submittedName>
</protein>
<dbReference type="EMBL" id="CP002631">
    <property type="protein sequence ID" value="AEB13745.1"/>
    <property type="molecule type" value="Genomic_DNA"/>
</dbReference>
<reference evidence="2 3" key="1">
    <citation type="journal article" date="2011" name="Stand. Genomic Sci.">
        <title>Complete genome sequence of Treponema succinifaciens type strain (6091).</title>
        <authorList>
            <person name="Han C."/>
            <person name="Gronow S."/>
            <person name="Teshima H."/>
            <person name="Lapidus A."/>
            <person name="Nolan M."/>
            <person name="Lucas S."/>
            <person name="Hammon N."/>
            <person name="Deshpande S."/>
            <person name="Cheng J.F."/>
            <person name="Zeytun A."/>
            <person name="Tapia R."/>
            <person name="Goodwin L."/>
            <person name="Pitluck S."/>
            <person name="Liolios K."/>
            <person name="Pagani I."/>
            <person name="Ivanova N."/>
            <person name="Mavromatis K."/>
            <person name="Mikhailova N."/>
            <person name="Huntemann M."/>
            <person name="Pati A."/>
            <person name="Chen A."/>
            <person name="Palaniappan K."/>
            <person name="Land M."/>
            <person name="Hauser L."/>
            <person name="Brambilla E.M."/>
            <person name="Rohde M."/>
            <person name="Goker M."/>
            <person name="Woyke T."/>
            <person name="Bristow J."/>
            <person name="Eisen J.A."/>
            <person name="Markowitz V."/>
            <person name="Hugenholtz P."/>
            <person name="Kyrpides N.C."/>
            <person name="Klenk H.P."/>
            <person name="Detter J.C."/>
        </authorList>
    </citation>
    <scope>NUCLEOTIDE SEQUENCE [LARGE SCALE GENOMIC DNA]</scope>
    <source>
        <strain evidence="3">ATCC 33096 / DSM 2489 / 6091</strain>
    </source>
</reference>
<dbReference type="GeneID" id="302997993"/>
<dbReference type="HOGENOM" id="CLU_2398706_0_0_12"/>
<dbReference type="AlphaFoldDB" id="F2NXZ4"/>
<feature type="transmembrane region" description="Helical" evidence="1">
    <location>
        <begin position="6"/>
        <end position="24"/>
    </location>
</feature>
<keyword evidence="3" id="KW-1185">Reference proteome</keyword>
<dbReference type="Proteomes" id="UP000006852">
    <property type="component" value="Chromosome"/>
</dbReference>
<evidence type="ECO:0000313" key="3">
    <source>
        <dbReference type="Proteomes" id="UP000006852"/>
    </source>
</evidence>
<keyword evidence="1" id="KW-0472">Membrane</keyword>
<organism evidence="2 3">
    <name type="scientific">Treponema succinifaciens (strain ATCC 33096 / DSM 2489 / 6091)</name>
    <dbReference type="NCBI Taxonomy" id="869209"/>
    <lineage>
        <taxon>Bacteria</taxon>
        <taxon>Pseudomonadati</taxon>
        <taxon>Spirochaetota</taxon>
        <taxon>Spirochaetia</taxon>
        <taxon>Spirochaetales</taxon>
        <taxon>Treponemataceae</taxon>
        <taxon>Treponema</taxon>
    </lineage>
</organism>
<keyword evidence="1" id="KW-1133">Transmembrane helix</keyword>
<reference evidence="3" key="2">
    <citation type="submission" date="2011-04" db="EMBL/GenBank/DDBJ databases">
        <title>The complete genome of chromosome of Treponema succinifaciens DSM 2489.</title>
        <authorList>
            <person name="Lucas S."/>
            <person name="Copeland A."/>
            <person name="Lapidus A."/>
            <person name="Bruce D."/>
            <person name="Goodwin L."/>
            <person name="Pitluck S."/>
            <person name="Peters L."/>
            <person name="Kyrpides N."/>
            <person name="Mavromatis K."/>
            <person name="Ivanova N."/>
            <person name="Ovchinnikova G."/>
            <person name="Teshima H."/>
            <person name="Detter J.C."/>
            <person name="Tapia R."/>
            <person name="Han C."/>
            <person name="Land M."/>
            <person name="Hauser L."/>
            <person name="Markowitz V."/>
            <person name="Cheng J.-F."/>
            <person name="Hugenholtz P."/>
            <person name="Woyke T."/>
            <person name="Wu D."/>
            <person name="Gronow S."/>
            <person name="Wellnitz S."/>
            <person name="Brambilla E."/>
            <person name="Klenk H.-P."/>
            <person name="Eisen J.A."/>
        </authorList>
    </citation>
    <scope>NUCLEOTIDE SEQUENCE [LARGE SCALE GENOMIC DNA]</scope>
    <source>
        <strain evidence="3">ATCC 33096 / DSM 2489 / 6091</strain>
    </source>
</reference>
<dbReference type="RefSeq" id="WP_013701038.1">
    <property type="nucleotide sequence ID" value="NC_015385.1"/>
</dbReference>
<evidence type="ECO:0000256" key="1">
    <source>
        <dbReference type="SAM" id="Phobius"/>
    </source>
</evidence>
<proteinExistence type="predicted"/>
<dbReference type="STRING" id="869209.Tresu_0817"/>
<accession>F2NXZ4</accession>
<gene>
    <name evidence="2" type="ordered locus">Tresu_0817</name>
</gene>